<dbReference type="Proteomes" id="UP000622552">
    <property type="component" value="Unassembled WGS sequence"/>
</dbReference>
<protein>
    <submittedName>
        <fullName evidence="1">Uncharacterized protein</fullName>
    </submittedName>
</protein>
<dbReference type="RefSeq" id="WP_197007039.1">
    <property type="nucleotide sequence ID" value="NZ_BONS01000005.1"/>
</dbReference>
<sequence>MTRKAPRTPAVPLAPAWGWRGRGLGRAANIPTGMSYQGTTTQVCGLFPYVAGSGSPVTGVPIGRHMLWGEVVCMDPLAWMRAGLTTNPGIFLVGQPGSGKSAITKRLVMGMTSFGTRALILGDTKGEYTRLVEYLGGQVIRVGRGLDTINPLDAGPLGQAMARMTGREAERLRLEIRGRRLDLLIALCTLVRGGPVKNVEHVILGRALDILTSKLDRDPTIPDVLALIRECPAELLDAAWTDNAESYMDSARDMVFTLTLLCDGSLKGLFDGPTTTAVNLDAPAVSMDISALAGAGDTLVAAAMLCCWAYGYACVDAAAALAEQGLAPQRTFLAILDELWRVIRGAPGLVELADALTRLNRHLGMASLMSTHSVIDLEALGRDEDKAKAKGFIERAAIVIMAGLPAKEVERIREIMLLTDPEAGLVRSWAAPETWLPGAVHPGRGKYLIKTGERIGIPVELSLVDDESWLYDTDAAVRLLQASTG</sequence>
<keyword evidence="2" id="KW-1185">Reference proteome</keyword>
<accession>A0A8J7KTA1</accession>
<dbReference type="AlphaFoldDB" id="A0A8J7KTA1"/>
<name>A0A8J7KTA1_9ACTN</name>
<proteinExistence type="predicted"/>
<dbReference type="EMBL" id="JADOUF010000001">
    <property type="protein sequence ID" value="MBG6140502.1"/>
    <property type="molecule type" value="Genomic_DNA"/>
</dbReference>
<evidence type="ECO:0000313" key="2">
    <source>
        <dbReference type="Proteomes" id="UP000622552"/>
    </source>
</evidence>
<reference evidence="1" key="1">
    <citation type="submission" date="2020-11" db="EMBL/GenBank/DDBJ databases">
        <title>Sequencing the genomes of 1000 actinobacteria strains.</title>
        <authorList>
            <person name="Klenk H.-P."/>
        </authorList>
    </citation>
    <scope>NUCLEOTIDE SEQUENCE</scope>
    <source>
        <strain evidence="1">DSM 45356</strain>
    </source>
</reference>
<dbReference type="Gene3D" id="3.40.50.300">
    <property type="entry name" value="P-loop containing nucleotide triphosphate hydrolases"/>
    <property type="match status" value="2"/>
</dbReference>
<dbReference type="InterPro" id="IPR027417">
    <property type="entry name" value="P-loop_NTPase"/>
</dbReference>
<organism evidence="1 2">
    <name type="scientific">Longispora fulva</name>
    <dbReference type="NCBI Taxonomy" id="619741"/>
    <lineage>
        <taxon>Bacteria</taxon>
        <taxon>Bacillati</taxon>
        <taxon>Actinomycetota</taxon>
        <taxon>Actinomycetes</taxon>
        <taxon>Micromonosporales</taxon>
        <taxon>Micromonosporaceae</taxon>
        <taxon>Longispora</taxon>
    </lineage>
</organism>
<gene>
    <name evidence="1" type="ORF">IW245_006696</name>
</gene>
<evidence type="ECO:0000313" key="1">
    <source>
        <dbReference type="EMBL" id="MBG6140502.1"/>
    </source>
</evidence>
<comment type="caution">
    <text evidence="1">The sequence shown here is derived from an EMBL/GenBank/DDBJ whole genome shotgun (WGS) entry which is preliminary data.</text>
</comment>
<dbReference type="SUPFAM" id="SSF52540">
    <property type="entry name" value="P-loop containing nucleoside triphosphate hydrolases"/>
    <property type="match status" value="1"/>
</dbReference>